<accession>A0A1X2F1Y8</accession>
<gene>
    <name evidence="1" type="ORF">AWC31_31145</name>
</gene>
<dbReference type="InterPro" id="IPR029063">
    <property type="entry name" value="SAM-dependent_MTases_sf"/>
</dbReference>
<proteinExistence type="predicted"/>
<reference evidence="1 2" key="1">
    <citation type="submission" date="2016-01" db="EMBL/GenBank/DDBJ databases">
        <title>The new phylogeny of the genus Mycobacterium.</title>
        <authorList>
            <person name="Tarcisio F."/>
            <person name="Conor M."/>
            <person name="Antonella G."/>
            <person name="Elisabetta G."/>
            <person name="Giulia F.S."/>
            <person name="Sara T."/>
            <person name="Anna F."/>
            <person name="Clotilde B."/>
            <person name="Roberto B."/>
            <person name="Veronica D.S."/>
            <person name="Fabio R."/>
            <person name="Monica P."/>
            <person name="Olivier J."/>
            <person name="Enrico T."/>
            <person name="Nicola S."/>
        </authorList>
    </citation>
    <scope>NUCLEOTIDE SEQUENCE [LARGE SCALE GENOMIC DNA]</scope>
    <source>
        <strain evidence="1 2">ATCC 700010</strain>
    </source>
</reference>
<evidence type="ECO:0000313" key="2">
    <source>
        <dbReference type="Proteomes" id="UP000193964"/>
    </source>
</evidence>
<comment type="caution">
    <text evidence="1">The sequence shown here is derived from an EMBL/GenBank/DDBJ whole genome shotgun (WGS) entry which is preliminary data.</text>
</comment>
<dbReference type="AlphaFoldDB" id="A0A1X2F1Y8"/>
<name>A0A1X2F1Y8_9MYCO</name>
<evidence type="ECO:0000313" key="1">
    <source>
        <dbReference type="EMBL" id="ORX12442.1"/>
    </source>
</evidence>
<dbReference type="Gene3D" id="3.40.50.150">
    <property type="entry name" value="Vaccinia Virus protein VP39"/>
    <property type="match status" value="1"/>
</dbReference>
<dbReference type="Proteomes" id="UP000193964">
    <property type="component" value="Unassembled WGS sequence"/>
</dbReference>
<protein>
    <submittedName>
        <fullName evidence="1">Uncharacterized protein</fullName>
    </submittedName>
</protein>
<dbReference type="EMBL" id="LQQA01000029">
    <property type="protein sequence ID" value="ORX12442.1"/>
    <property type="molecule type" value="Genomic_DNA"/>
</dbReference>
<sequence>MSIVICRPDRMSGTMDLPRIFTIRESSHRIHNPMTTAKFAALGDALRQVLRLGVICSFEMHVDALHDSKLRRLGSSRYDMRTIARRRAVLRRGSR</sequence>
<organism evidence="1 2">
    <name type="scientific">Mycolicibacterium wolinskyi</name>
    <dbReference type="NCBI Taxonomy" id="59750"/>
    <lineage>
        <taxon>Bacteria</taxon>
        <taxon>Bacillati</taxon>
        <taxon>Actinomycetota</taxon>
        <taxon>Actinomycetes</taxon>
        <taxon>Mycobacteriales</taxon>
        <taxon>Mycobacteriaceae</taxon>
        <taxon>Mycolicibacterium</taxon>
    </lineage>
</organism>